<protein>
    <submittedName>
        <fullName evidence="2">GntR family transcriptional regulator</fullName>
    </submittedName>
</protein>
<dbReference type="GO" id="GO:0003677">
    <property type="term" value="F:DNA binding"/>
    <property type="evidence" value="ECO:0007669"/>
    <property type="project" value="InterPro"/>
</dbReference>
<proteinExistence type="predicted"/>
<dbReference type="SUPFAM" id="SSF64288">
    <property type="entry name" value="Chorismate lyase-like"/>
    <property type="match status" value="1"/>
</dbReference>
<dbReference type="PANTHER" id="PTHR44846">
    <property type="entry name" value="MANNOSYL-D-GLYCERATE TRANSPORT/METABOLISM SYSTEM REPRESSOR MNGR-RELATED"/>
    <property type="match status" value="1"/>
</dbReference>
<dbReference type="PANTHER" id="PTHR44846:SF1">
    <property type="entry name" value="MANNOSYL-D-GLYCERATE TRANSPORT_METABOLISM SYSTEM REPRESSOR MNGR-RELATED"/>
    <property type="match status" value="1"/>
</dbReference>
<dbReference type="GO" id="GO:0045892">
    <property type="term" value="P:negative regulation of DNA-templated transcription"/>
    <property type="evidence" value="ECO:0007669"/>
    <property type="project" value="TreeGrafter"/>
</dbReference>
<evidence type="ECO:0000313" key="2">
    <source>
        <dbReference type="EMBL" id="SUG30086.1"/>
    </source>
</evidence>
<organism evidence="2 3">
    <name type="scientific">Salmonella enterica subsp. arizonae</name>
    <dbReference type="NCBI Taxonomy" id="59203"/>
    <lineage>
        <taxon>Bacteria</taxon>
        <taxon>Pseudomonadati</taxon>
        <taxon>Pseudomonadota</taxon>
        <taxon>Gammaproteobacteria</taxon>
        <taxon>Enterobacterales</taxon>
        <taxon>Enterobacteriaceae</taxon>
        <taxon>Salmonella</taxon>
    </lineage>
</organism>
<dbReference type="InterPro" id="IPR028978">
    <property type="entry name" value="Chorismate_lyase_/UTRA_dom_sf"/>
</dbReference>
<accession>A0A379SM26</accession>
<evidence type="ECO:0000313" key="3">
    <source>
        <dbReference type="Proteomes" id="UP000255443"/>
    </source>
</evidence>
<dbReference type="EMBL" id="UGXC01000002">
    <property type="protein sequence ID" value="SUG30086.1"/>
    <property type="molecule type" value="Genomic_DNA"/>
</dbReference>
<dbReference type="InterPro" id="IPR050679">
    <property type="entry name" value="Bact_HTH_transcr_reg"/>
</dbReference>
<feature type="domain" description="UbiC transcription regulator-associated" evidence="1">
    <location>
        <begin position="4"/>
        <end position="91"/>
    </location>
</feature>
<gene>
    <name evidence="2" type="primary">yegW_1</name>
    <name evidence="2" type="ORF">NCTC7303_02293</name>
</gene>
<name>A0A379SM26_SALER</name>
<dbReference type="AlphaFoldDB" id="A0A379SM26"/>
<dbReference type="Pfam" id="PF07702">
    <property type="entry name" value="UTRA"/>
    <property type="match status" value="1"/>
</dbReference>
<dbReference type="InterPro" id="IPR011663">
    <property type="entry name" value="UTRA"/>
</dbReference>
<reference evidence="2 3" key="1">
    <citation type="submission" date="2018-06" db="EMBL/GenBank/DDBJ databases">
        <authorList>
            <consortium name="Pathogen Informatics"/>
            <person name="Doyle S."/>
        </authorList>
    </citation>
    <scope>NUCLEOTIDE SEQUENCE [LARGE SCALE GENOMIC DNA]</scope>
    <source>
        <strain evidence="2 3">NCTC7303</strain>
    </source>
</reference>
<evidence type="ECO:0000259" key="1">
    <source>
        <dbReference type="Pfam" id="PF07702"/>
    </source>
</evidence>
<dbReference type="Proteomes" id="UP000255443">
    <property type="component" value="Unassembled WGS sequence"/>
</dbReference>
<sequence length="97" mass="11568">MQWSIEESWAPAHLIHDVDAIGISLYDYFRSRHIYPQRTRSRVSARMPDDEFQSHIQMDGKVPVLVIKQVALDQQHRPIEYRISYCRSDLYVFVCEE</sequence>
<dbReference type="Gene3D" id="3.40.1410.10">
    <property type="entry name" value="Chorismate lyase-like"/>
    <property type="match status" value="1"/>
</dbReference>